<protein>
    <submittedName>
        <fullName evidence="1">SatD family protein</fullName>
    </submittedName>
</protein>
<evidence type="ECO:0000313" key="2">
    <source>
        <dbReference type="Proteomes" id="UP001321047"/>
    </source>
</evidence>
<proteinExistence type="predicted"/>
<accession>A0AAP3E6G8</accession>
<reference evidence="1 2" key="1">
    <citation type="submission" date="2022-09" db="EMBL/GenBank/DDBJ databases">
        <title>Enrichment on poylsaccharides allowed isolation of novel metabolic and taxonomic groups of Haloarchaea.</title>
        <authorList>
            <person name="Sorokin D.Y."/>
            <person name="Elcheninov A.G."/>
            <person name="Khizhniak T.V."/>
            <person name="Kolganova T.V."/>
            <person name="Kublanov I.V."/>
        </authorList>
    </citation>
    <scope>NUCLEOTIDE SEQUENCE [LARGE SCALE GENOMIC DNA]</scope>
    <source>
        <strain evidence="1 2">AArc-curdl1</strain>
    </source>
</reference>
<evidence type="ECO:0000313" key="1">
    <source>
        <dbReference type="EMBL" id="MCU4751329.1"/>
    </source>
</evidence>
<organism evidence="1 2">
    <name type="scientific">Natronosalvus hydrolyticus</name>
    <dbReference type="NCBI Taxonomy" id="2979988"/>
    <lineage>
        <taxon>Archaea</taxon>
        <taxon>Methanobacteriati</taxon>
        <taxon>Methanobacteriota</taxon>
        <taxon>Stenosarchaea group</taxon>
        <taxon>Halobacteria</taxon>
        <taxon>Halobacteriales</taxon>
        <taxon>Natrialbaceae</taxon>
        <taxon>Natronosalvus</taxon>
    </lineage>
</organism>
<keyword evidence="2" id="KW-1185">Reference proteome</keyword>
<dbReference type="AlphaFoldDB" id="A0AAP3E6G8"/>
<dbReference type="InterPro" id="IPR032580">
    <property type="entry name" value="SatD"/>
</dbReference>
<dbReference type="RefSeq" id="WP_342806981.1">
    <property type="nucleotide sequence ID" value="NZ_JAOPJZ010000002.1"/>
</dbReference>
<dbReference type="Pfam" id="PF16264">
    <property type="entry name" value="SatD"/>
    <property type="match status" value="1"/>
</dbReference>
<name>A0AAP3E6G8_9EURY</name>
<dbReference type="EMBL" id="JAOPJZ010000002">
    <property type="protein sequence ID" value="MCU4751329.1"/>
    <property type="molecule type" value="Genomic_DNA"/>
</dbReference>
<sequence length="213" mass="23616">MTTSNGTERYVILADVIDSSAVEDRSEFRTTLSTGLEQVNDEFSADIHTDFELLKGIDEFGGVLTSLSRVYELLATIIEACHPTMVRFAVAGGQIDVEPSNEIHQLGGEAFHRADTLLTAVEADDLYCYVDTGRPVDTLLAISMNLLLLQRAGWTPRQADVVRAYERHGTQAAAASELGVRQQAVSKSLHQIDYFQTKRLRDHLLDVLPAIYF</sequence>
<dbReference type="Proteomes" id="UP001321047">
    <property type="component" value="Unassembled WGS sequence"/>
</dbReference>
<gene>
    <name evidence="1" type="ORF">OB919_04930</name>
</gene>
<comment type="caution">
    <text evidence="1">The sequence shown here is derived from an EMBL/GenBank/DDBJ whole genome shotgun (WGS) entry which is preliminary data.</text>
</comment>